<reference evidence="2" key="1">
    <citation type="submission" date="2020-03" db="EMBL/GenBank/DDBJ databases">
        <title>Intra-Species Differences in Population Size shape Life History and Genome Evolution.</title>
        <authorList>
            <person name="Willemsen D."/>
            <person name="Cui R."/>
            <person name="Valenzano D.R."/>
        </authorList>
    </citation>
    <scope>NUCLEOTIDE SEQUENCE</scope>
    <source>
        <strain evidence="2">GRZ</strain>
        <tissue evidence="2">Whole</tissue>
    </source>
</reference>
<dbReference type="KEGG" id="nfu:107376826"/>
<proteinExistence type="predicted"/>
<dbReference type="EMBL" id="JAAVVJ010000024">
    <property type="protein sequence ID" value="KAF7199452.1"/>
    <property type="molecule type" value="Genomic_DNA"/>
</dbReference>
<evidence type="ECO:0000256" key="1">
    <source>
        <dbReference type="SAM" id="Coils"/>
    </source>
</evidence>
<name>A0A9D2XBW1_NOTFU</name>
<feature type="coiled-coil region" evidence="1">
    <location>
        <begin position="441"/>
        <end position="579"/>
    </location>
</feature>
<accession>A0A9D2XBW1</accession>
<feature type="coiled-coil region" evidence="1">
    <location>
        <begin position="42"/>
        <end position="110"/>
    </location>
</feature>
<comment type="caution">
    <text evidence="2">The sequence shown here is derived from an EMBL/GenBank/DDBJ whole genome shotgun (WGS) entry which is preliminary data.</text>
</comment>
<feature type="coiled-coil region" evidence="1">
    <location>
        <begin position="220"/>
        <end position="407"/>
    </location>
</feature>
<gene>
    <name evidence="2" type="ORF">G4P62_003693</name>
</gene>
<keyword evidence="1" id="KW-0175">Coiled coil</keyword>
<dbReference type="OrthoDB" id="8446908at2759"/>
<protein>
    <submittedName>
        <fullName evidence="2">Myosin-10-like</fullName>
    </submittedName>
</protein>
<evidence type="ECO:0000313" key="3">
    <source>
        <dbReference type="Proteomes" id="UP000822369"/>
    </source>
</evidence>
<sequence>MDTITFQEEINRLNNLLTKEKQEKEYYFETIKKMGRASQVLIKAFEDEQKSHKETKKNYEETAEKLKAKDCLIVSLQEGIATAEAKVLAAEQLANHYEQRFAEAQQAQQETRRSYSETVNTLIENNDCLKVSLKELSESNQTSDLSPKQVEEIFQRGLEKAKSSEVEPRDLIISNLQSQNKALCVQIQHSTSDIRKCLDETRTGVVRDLQELNAFCVGLEEKYQRGIASCKQQVEFLERELEKEKASHADTWETKQHIILTIQAEKDEMERQYGEEKRQFEKNLEQKDVLYQNLEAELSHVKQLMENLNQELDEEIQLRKEREDIIFTIQAEKEDLCSQMQQQTSDLNRLYDETESHFKRELEQKDVLYQSLELKYKSELSESRQLTENVQQELERERQNHLDTRQEKLDIIHTVQAEKDALRLQMIQDADEMERQFGEEKRQFQKDLEQKDVLYQNLEDKYRAELSESRQQVEHLHRELEKEVKARKENEEMVFIVQTEKVELYNAMADKARAMERQFETEKRNFMKELEKKDVSYQDLEKKYKTELFNSKRQIESLQQEMEKEREEAAQTILTIQSKKEALCLLMAQTTDAFEKQFVMEKSKFQKDLDERDASYRDLRQKYMELFFVRASSC</sequence>
<evidence type="ECO:0000313" key="2">
    <source>
        <dbReference type="EMBL" id="KAF7199452.1"/>
    </source>
</evidence>
<dbReference type="Proteomes" id="UP000822369">
    <property type="component" value="Unassembled WGS sequence"/>
</dbReference>
<dbReference type="AlphaFoldDB" id="A0A9D2XBW1"/>
<organism evidence="2 3">
    <name type="scientific">Nothobranchius furzeri</name>
    <name type="common">Turquoise killifish</name>
    <dbReference type="NCBI Taxonomy" id="105023"/>
    <lineage>
        <taxon>Eukaryota</taxon>
        <taxon>Metazoa</taxon>
        <taxon>Chordata</taxon>
        <taxon>Craniata</taxon>
        <taxon>Vertebrata</taxon>
        <taxon>Euteleostomi</taxon>
        <taxon>Actinopterygii</taxon>
        <taxon>Neopterygii</taxon>
        <taxon>Teleostei</taxon>
        <taxon>Neoteleostei</taxon>
        <taxon>Acanthomorphata</taxon>
        <taxon>Ovalentaria</taxon>
        <taxon>Atherinomorphae</taxon>
        <taxon>Cyprinodontiformes</taxon>
        <taxon>Nothobranchiidae</taxon>
        <taxon>Nothobranchius</taxon>
    </lineage>
</organism>